<keyword evidence="4 6" id="KW-0408">Iron</keyword>
<feature type="domain" description="4Fe-4S ferredoxin-type" evidence="7">
    <location>
        <begin position="1"/>
        <end position="29"/>
    </location>
</feature>
<evidence type="ECO:0000256" key="5">
    <source>
        <dbReference type="ARBA" id="ARBA00023014"/>
    </source>
</evidence>
<keyword evidence="3 6" id="KW-0249">Electron transport</keyword>
<accession>A0A6M2BLB9</accession>
<evidence type="ECO:0000256" key="6">
    <source>
        <dbReference type="RuleBase" id="RU368020"/>
    </source>
</evidence>
<evidence type="ECO:0000256" key="3">
    <source>
        <dbReference type="ARBA" id="ARBA00022982"/>
    </source>
</evidence>
<dbReference type="PANTHER" id="PTHR36923">
    <property type="entry name" value="FERREDOXIN"/>
    <property type="match status" value="1"/>
</dbReference>
<evidence type="ECO:0000256" key="4">
    <source>
        <dbReference type="ARBA" id="ARBA00023004"/>
    </source>
</evidence>
<evidence type="ECO:0000313" key="8">
    <source>
        <dbReference type="EMBL" id="NGY03288.1"/>
    </source>
</evidence>
<evidence type="ECO:0000256" key="2">
    <source>
        <dbReference type="ARBA" id="ARBA00022723"/>
    </source>
</evidence>
<comment type="caution">
    <text evidence="8">The sequence shown here is derived from an EMBL/GenBank/DDBJ whole genome shotgun (WGS) entry which is preliminary data.</text>
</comment>
<dbReference type="InterPro" id="IPR001080">
    <property type="entry name" value="3Fe4S_ferredoxin"/>
</dbReference>
<dbReference type="GO" id="GO:0051536">
    <property type="term" value="F:iron-sulfur cluster binding"/>
    <property type="evidence" value="ECO:0007669"/>
    <property type="project" value="UniProtKB-KW"/>
</dbReference>
<dbReference type="InterPro" id="IPR017896">
    <property type="entry name" value="4Fe4S_Fe-S-bd"/>
</dbReference>
<proteinExistence type="predicted"/>
<sequence>MKVRVDAGVCAGFSACLGVCPEVFELHDEGYAVARVGDVPKELEEAVRQAAAQCPSGAISVSED</sequence>
<dbReference type="EMBL" id="JAAMOW010000001">
    <property type="protein sequence ID" value="NGY03288.1"/>
    <property type="molecule type" value="Genomic_DNA"/>
</dbReference>
<dbReference type="Gene3D" id="3.30.70.20">
    <property type="match status" value="1"/>
</dbReference>
<protein>
    <recommendedName>
        <fullName evidence="6">Ferredoxin</fullName>
    </recommendedName>
</protein>
<dbReference type="GO" id="GO:0005506">
    <property type="term" value="F:iron ion binding"/>
    <property type="evidence" value="ECO:0007669"/>
    <property type="project" value="UniProtKB-UniRule"/>
</dbReference>
<evidence type="ECO:0000256" key="1">
    <source>
        <dbReference type="ARBA" id="ARBA00022448"/>
    </source>
</evidence>
<dbReference type="InterPro" id="IPR051269">
    <property type="entry name" value="Fe-S_cluster_ET"/>
</dbReference>
<dbReference type="GO" id="GO:0009055">
    <property type="term" value="F:electron transfer activity"/>
    <property type="evidence" value="ECO:0007669"/>
    <property type="project" value="UniProtKB-UniRule"/>
</dbReference>
<keyword evidence="2 6" id="KW-0479">Metal-binding</keyword>
<organism evidence="8 9">
    <name type="scientific">Solimonas terrae</name>
    <dbReference type="NCBI Taxonomy" id="1396819"/>
    <lineage>
        <taxon>Bacteria</taxon>
        <taxon>Pseudomonadati</taxon>
        <taxon>Pseudomonadota</taxon>
        <taxon>Gammaproteobacteria</taxon>
        <taxon>Nevskiales</taxon>
        <taxon>Nevskiaceae</taxon>
        <taxon>Solimonas</taxon>
    </lineage>
</organism>
<comment type="function">
    <text evidence="6">Ferredoxins are iron-sulfur proteins that transfer electrons in a wide variety of metabolic reactions.</text>
</comment>
<dbReference type="PANTHER" id="PTHR36923:SF3">
    <property type="entry name" value="FERREDOXIN"/>
    <property type="match status" value="1"/>
</dbReference>
<keyword evidence="9" id="KW-1185">Reference proteome</keyword>
<dbReference type="PRINTS" id="PR00352">
    <property type="entry name" value="3FE4SFRDOXIN"/>
</dbReference>
<dbReference type="Pfam" id="PF13459">
    <property type="entry name" value="Fer4_15"/>
    <property type="match status" value="1"/>
</dbReference>
<dbReference type="PROSITE" id="PS51379">
    <property type="entry name" value="4FE4S_FER_2"/>
    <property type="match status" value="1"/>
</dbReference>
<dbReference type="SUPFAM" id="SSF54862">
    <property type="entry name" value="4Fe-4S ferredoxins"/>
    <property type="match status" value="1"/>
</dbReference>
<reference evidence="8 9" key="1">
    <citation type="journal article" date="2014" name="Int. J. Syst. Evol. Microbiol.">
        <title>Solimonas terrae sp. nov., isolated from soil.</title>
        <authorList>
            <person name="Kim S.J."/>
            <person name="Moon J.Y."/>
            <person name="Weon H.Y."/>
            <person name="Ahn J.H."/>
            <person name="Chen W.M."/>
            <person name="Kwon S.W."/>
        </authorList>
    </citation>
    <scope>NUCLEOTIDE SEQUENCE [LARGE SCALE GENOMIC DNA]</scope>
    <source>
        <strain evidence="8 9">KIS83-12</strain>
    </source>
</reference>
<name>A0A6M2BLB9_9GAMM</name>
<keyword evidence="1 6" id="KW-0813">Transport</keyword>
<keyword evidence="5 6" id="KW-0411">Iron-sulfur</keyword>
<dbReference type="AlphaFoldDB" id="A0A6M2BLB9"/>
<dbReference type="RefSeq" id="WP_166250710.1">
    <property type="nucleotide sequence ID" value="NZ_JAAMOW010000001.1"/>
</dbReference>
<gene>
    <name evidence="8" type="ORF">G7Y85_00775</name>
</gene>
<dbReference type="Proteomes" id="UP000472676">
    <property type="component" value="Unassembled WGS sequence"/>
</dbReference>
<evidence type="ECO:0000259" key="7">
    <source>
        <dbReference type="PROSITE" id="PS51379"/>
    </source>
</evidence>
<evidence type="ECO:0000313" key="9">
    <source>
        <dbReference type="Proteomes" id="UP000472676"/>
    </source>
</evidence>